<keyword evidence="1" id="KW-0472">Membrane</keyword>
<organism evidence="2 3">
    <name type="scientific">Catellatospora coxensis</name>
    <dbReference type="NCBI Taxonomy" id="310354"/>
    <lineage>
        <taxon>Bacteria</taxon>
        <taxon>Bacillati</taxon>
        <taxon>Actinomycetota</taxon>
        <taxon>Actinomycetes</taxon>
        <taxon>Micromonosporales</taxon>
        <taxon>Micromonosporaceae</taxon>
        <taxon>Catellatospora</taxon>
    </lineage>
</organism>
<feature type="transmembrane region" description="Helical" evidence="1">
    <location>
        <begin position="91"/>
        <end position="114"/>
    </location>
</feature>
<evidence type="ECO:0000313" key="2">
    <source>
        <dbReference type="EMBL" id="GIG03636.1"/>
    </source>
</evidence>
<dbReference type="Proteomes" id="UP000630887">
    <property type="component" value="Unassembled WGS sequence"/>
</dbReference>
<reference evidence="2 3" key="1">
    <citation type="submission" date="2021-01" db="EMBL/GenBank/DDBJ databases">
        <title>Whole genome shotgun sequence of Catellatospora coxensis NBRC 107359.</title>
        <authorList>
            <person name="Komaki H."/>
            <person name="Tamura T."/>
        </authorList>
    </citation>
    <scope>NUCLEOTIDE SEQUENCE [LARGE SCALE GENOMIC DNA]</scope>
    <source>
        <strain evidence="2 3">NBRC 107359</strain>
    </source>
</reference>
<proteinExistence type="predicted"/>
<gene>
    <name evidence="2" type="ORF">Cco03nite_03360</name>
</gene>
<dbReference type="NCBIfam" id="NF038403">
    <property type="entry name" value="perm_prefix_1"/>
    <property type="match status" value="1"/>
</dbReference>
<sequence>MTDDSLAIHRLLDEAYAGIEMTPEVRDLKEEMRANLVARMTELQGSGIGGADSARRAMAELGDIRAIVTETATAPATAPWHDQRVRPRPAYVVRTLLLSLPAAAALAVLVWSVLDTAVLGWQPLAGAVLALAGGVIVADALRQETTSSYPLPTGRALGYGGAATLGLAGAGCVAAAYPEWPVGPLVAAGVLVIASAVVFTYLGVTQTNRHKPWMVRLQREHQEMSDVFAGDPAAAARFGIYSAAVWIAALGGFVVLTLTAGWAWSWLALLGGTLAMLLIMARTMFRPRGPQPHSPAQR</sequence>
<evidence type="ECO:0000256" key="1">
    <source>
        <dbReference type="SAM" id="Phobius"/>
    </source>
</evidence>
<keyword evidence="3" id="KW-1185">Reference proteome</keyword>
<protein>
    <submittedName>
        <fullName evidence="2">Uncharacterized protein</fullName>
    </submittedName>
</protein>
<keyword evidence="1" id="KW-1133">Transmembrane helix</keyword>
<feature type="transmembrane region" description="Helical" evidence="1">
    <location>
        <begin position="183"/>
        <end position="204"/>
    </location>
</feature>
<dbReference type="AlphaFoldDB" id="A0A8J3KUX6"/>
<evidence type="ECO:0000313" key="3">
    <source>
        <dbReference type="Proteomes" id="UP000630887"/>
    </source>
</evidence>
<dbReference type="EMBL" id="BONI01000002">
    <property type="protein sequence ID" value="GIG03636.1"/>
    <property type="molecule type" value="Genomic_DNA"/>
</dbReference>
<accession>A0A8J3KUX6</accession>
<name>A0A8J3KUX6_9ACTN</name>
<dbReference type="InterPro" id="IPR047928">
    <property type="entry name" value="Perm_prefix_1"/>
</dbReference>
<dbReference type="RefSeq" id="WP_203688112.1">
    <property type="nucleotide sequence ID" value="NZ_BAAALC010000001.1"/>
</dbReference>
<feature type="transmembrane region" description="Helical" evidence="1">
    <location>
        <begin position="156"/>
        <end position="177"/>
    </location>
</feature>
<keyword evidence="1" id="KW-0812">Transmembrane</keyword>
<feature type="transmembrane region" description="Helical" evidence="1">
    <location>
        <begin position="262"/>
        <end position="281"/>
    </location>
</feature>
<feature type="transmembrane region" description="Helical" evidence="1">
    <location>
        <begin position="238"/>
        <end position="256"/>
    </location>
</feature>
<comment type="caution">
    <text evidence="2">The sequence shown here is derived from an EMBL/GenBank/DDBJ whole genome shotgun (WGS) entry which is preliminary data.</text>
</comment>
<feature type="transmembrane region" description="Helical" evidence="1">
    <location>
        <begin position="120"/>
        <end position="141"/>
    </location>
</feature>